<feature type="transmembrane region" description="Helical" evidence="6">
    <location>
        <begin position="357"/>
        <end position="380"/>
    </location>
</feature>
<dbReference type="Gene3D" id="1.20.1250.20">
    <property type="entry name" value="MFS general substrate transporter like domains"/>
    <property type="match status" value="1"/>
</dbReference>
<dbReference type="OrthoDB" id="9793283at2"/>
<dbReference type="GO" id="GO:0022857">
    <property type="term" value="F:transmembrane transporter activity"/>
    <property type="evidence" value="ECO:0007669"/>
    <property type="project" value="InterPro"/>
</dbReference>
<feature type="transmembrane region" description="Helical" evidence="6">
    <location>
        <begin position="296"/>
        <end position="315"/>
    </location>
</feature>
<keyword evidence="3 6" id="KW-0812">Transmembrane</keyword>
<feature type="transmembrane region" description="Helical" evidence="6">
    <location>
        <begin position="47"/>
        <end position="65"/>
    </location>
</feature>
<reference evidence="8 9" key="1">
    <citation type="submission" date="2019-02" db="EMBL/GenBank/DDBJ databases">
        <title>Deep-cultivation of Planctomycetes and their phenomic and genomic characterization uncovers novel biology.</title>
        <authorList>
            <person name="Wiegand S."/>
            <person name="Jogler M."/>
            <person name="Boedeker C."/>
            <person name="Pinto D."/>
            <person name="Vollmers J."/>
            <person name="Rivas-Marin E."/>
            <person name="Kohn T."/>
            <person name="Peeters S.H."/>
            <person name="Heuer A."/>
            <person name="Rast P."/>
            <person name="Oberbeckmann S."/>
            <person name="Bunk B."/>
            <person name="Jeske O."/>
            <person name="Meyerdierks A."/>
            <person name="Storesund J.E."/>
            <person name="Kallscheuer N."/>
            <person name="Luecker S."/>
            <person name="Lage O.M."/>
            <person name="Pohl T."/>
            <person name="Merkel B.J."/>
            <person name="Hornburger P."/>
            <person name="Mueller R.-W."/>
            <person name="Bruemmer F."/>
            <person name="Labrenz M."/>
            <person name="Spormann A.M."/>
            <person name="Op den Camp H."/>
            <person name="Overmann J."/>
            <person name="Amann R."/>
            <person name="Jetten M.S.M."/>
            <person name="Mascher T."/>
            <person name="Medema M.H."/>
            <person name="Devos D.P."/>
            <person name="Kaster A.-K."/>
            <person name="Ovreas L."/>
            <person name="Rohde M."/>
            <person name="Galperin M.Y."/>
            <person name="Jogler C."/>
        </authorList>
    </citation>
    <scope>NUCLEOTIDE SEQUENCE [LARGE SCALE GENOMIC DNA]</scope>
    <source>
        <strain evidence="8 9">Pla110</strain>
    </source>
</reference>
<evidence type="ECO:0000256" key="2">
    <source>
        <dbReference type="ARBA" id="ARBA00022448"/>
    </source>
</evidence>
<keyword evidence="9" id="KW-1185">Reference proteome</keyword>
<feature type="transmembrane region" description="Helical" evidence="6">
    <location>
        <begin position="110"/>
        <end position="134"/>
    </location>
</feature>
<dbReference type="PANTHER" id="PTHR23504">
    <property type="entry name" value="MAJOR FACILITATOR SUPERFAMILY DOMAIN-CONTAINING PROTEIN 10"/>
    <property type="match status" value="1"/>
</dbReference>
<evidence type="ECO:0000256" key="4">
    <source>
        <dbReference type="ARBA" id="ARBA00022989"/>
    </source>
</evidence>
<accession>A0A518CIJ7</accession>
<evidence type="ECO:0000256" key="6">
    <source>
        <dbReference type="SAM" id="Phobius"/>
    </source>
</evidence>
<dbReference type="PANTHER" id="PTHR23504:SF15">
    <property type="entry name" value="MAJOR FACILITATOR SUPERFAMILY (MFS) PROFILE DOMAIN-CONTAINING PROTEIN"/>
    <property type="match status" value="1"/>
</dbReference>
<keyword evidence="2" id="KW-0813">Transport</keyword>
<dbReference type="InterPro" id="IPR001958">
    <property type="entry name" value="Tet-R_TetA/multi-R_MdtG-like"/>
</dbReference>
<proteinExistence type="predicted"/>
<feature type="transmembrane region" description="Helical" evidence="6">
    <location>
        <begin position="233"/>
        <end position="254"/>
    </location>
</feature>
<dbReference type="CDD" id="cd17330">
    <property type="entry name" value="MFS_SLC46_TetA_like"/>
    <property type="match status" value="1"/>
</dbReference>
<feature type="domain" description="Major facilitator superfamily (MFS) profile" evidence="7">
    <location>
        <begin position="8"/>
        <end position="410"/>
    </location>
</feature>
<dbReference type="PRINTS" id="PR01035">
    <property type="entry name" value="TCRTETA"/>
</dbReference>
<feature type="transmembrane region" description="Helical" evidence="6">
    <location>
        <begin position="77"/>
        <end position="98"/>
    </location>
</feature>
<dbReference type="RefSeq" id="WP_144993371.1">
    <property type="nucleotide sequence ID" value="NZ_CP036281.1"/>
</dbReference>
<dbReference type="InterPro" id="IPR011701">
    <property type="entry name" value="MFS"/>
</dbReference>
<organism evidence="8 9">
    <name type="scientific">Polystyrenella longa</name>
    <dbReference type="NCBI Taxonomy" id="2528007"/>
    <lineage>
        <taxon>Bacteria</taxon>
        <taxon>Pseudomonadati</taxon>
        <taxon>Planctomycetota</taxon>
        <taxon>Planctomycetia</taxon>
        <taxon>Planctomycetales</taxon>
        <taxon>Planctomycetaceae</taxon>
        <taxon>Polystyrenella</taxon>
    </lineage>
</organism>
<feature type="transmembrane region" description="Helical" evidence="6">
    <location>
        <begin position="266"/>
        <end position="284"/>
    </location>
</feature>
<feature type="transmembrane region" description="Helical" evidence="6">
    <location>
        <begin position="386"/>
        <end position="405"/>
    </location>
</feature>
<comment type="subcellular location">
    <subcellularLocation>
        <location evidence="1">Membrane</location>
        <topology evidence="1">Multi-pass membrane protein</topology>
    </subcellularLocation>
</comment>
<keyword evidence="5 6" id="KW-0472">Membrane</keyword>
<evidence type="ECO:0000313" key="9">
    <source>
        <dbReference type="Proteomes" id="UP000317178"/>
    </source>
</evidence>
<dbReference type="PROSITE" id="PS50850">
    <property type="entry name" value="MFS"/>
    <property type="match status" value="1"/>
</dbReference>
<dbReference type="Proteomes" id="UP000317178">
    <property type="component" value="Chromosome"/>
</dbReference>
<feature type="transmembrane region" description="Helical" evidence="6">
    <location>
        <begin position="180"/>
        <end position="198"/>
    </location>
</feature>
<dbReference type="GO" id="GO:0016020">
    <property type="term" value="C:membrane"/>
    <property type="evidence" value="ECO:0007669"/>
    <property type="project" value="UniProtKB-SubCell"/>
</dbReference>
<evidence type="ECO:0000256" key="1">
    <source>
        <dbReference type="ARBA" id="ARBA00004141"/>
    </source>
</evidence>
<dbReference type="Pfam" id="PF07690">
    <property type="entry name" value="MFS_1"/>
    <property type="match status" value="1"/>
</dbReference>
<feature type="transmembrane region" description="Helical" evidence="6">
    <location>
        <begin position="7"/>
        <end position="27"/>
    </location>
</feature>
<evidence type="ECO:0000256" key="3">
    <source>
        <dbReference type="ARBA" id="ARBA00022692"/>
    </source>
</evidence>
<feature type="transmembrane region" description="Helical" evidence="6">
    <location>
        <begin position="146"/>
        <end position="168"/>
    </location>
</feature>
<feature type="transmembrane region" description="Helical" evidence="6">
    <location>
        <begin position="321"/>
        <end position="345"/>
    </location>
</feature>
<protein>
    <submittedName>
        <fullName evidence="8">Tetracycline resistance protein, class B</fullName>
    </submittedName>
</protein>
<dbReference type="SUPFAM" id="SSF103473">
    <property type="entry name" value="MFS general substrate transporter"/>
    <property type="match status" value="1"/>
</dbReference>
<dbReference type="EMBL" id="CP036281">
    <property type="protein sequence ID" value="QDU79055.1"/>
    <property type="molecule type" value="Genomic_DNA"/>
</dbReference>
<keyword evidence="4 6" id="KW-1133">Transmembrane helix</keyword>
<dbReference type="InterPro" id="IPR020846">
    <property type="entry name" value="MFS_dom"/>
</dbReference>
<gene>
    <name evidence="8" type="primary">tetA</name>
    <name evidence="8" type="ORF">Pla110_07590</name>
</gene>
<evidence type="ECO:0000313" key="8">
    <source>
        <dbReference type="EMBL" id="QDU79055.1"/>
    </source>
</evidence>
<dbReference type="AlphaFoldDB" id="A0A518CIJ7"/>
<sequence length="425" mass="45070">MARTGKASLMVIFVTVFIDLLGFGIIMPLLPRYGKHFIVDDASGFKLGLLMASFSAMQFLFAPIWGRVSDRVGRRPILMLGLAGSTISYALFGLATGWDPDTVVLGLSPLAWLFATRIGAGIAGATIPTAQAYIADVTDIKNRGKGMAMIGAAFGIGFTFGPLIGAFSVGDNPEAPPSSMPGYVASAMSGLALLFAFFKLPESLNPDSNAVHRGWLNVSALIPAITRPSIGPILLTIFLSTVAFAQLESTLALLTEHFGLSQQDNFYVFAYIGVLLMLSQGLLIRRLLPRVGEKRMAIAGVFMMVAGLLAIGWIAEGGTLTQMYLILPLSVIGFSALNPSIQSLLSLRSAESDQGGILGIGQSMSSIARILGPIIGIVLFESEVTFPYWCSAGIMFLAGLLVLFIKPARSEDVGTPEPVEPVEAT</sequence>
<dbReference type="KEGG" id="plon:Pla110_07590"/>
<dbReference type="InterPro" id="IPR036259">
    <property type="entry name" value="MFS_trans_sf"/>
</dbReference>
<evidence type="ECO:0000256" key="5">
    <source>
        <dbReference type="ARBA" id="ARBA00023136"/>
    </source>
</evidence>
<evidence type="ECO:0000259" key="7">
    <source>
        <dbReference type="PROSITE" id="PS50850"/>
    </source>
</evidence>
<name>A0A518CIJ7_9PLAN</name>